<name>A0A2P6SJF5_ROSCH</name>
<proteinExistence type="predicted"/>
<organism evidence="5 6">
    <name type="scientific">Rosa chinensis</name>
    <name type="common">China rose</name>
    <dbReference type="NCBI Taxonomy" id="74649"/>
    <lineage>
        <taxon>Eukaryota</taxon>
        <taxon>Viridiplantae</taxon>
        <taxon>Streptophyta</taxon>
        <taxon>Embryophyta</taxon>
        <taxon>Tracheophyta</taxon>
        <taxon>Spermatophyta</taxon>
        <taxon>Magnoliopsida</taxon>
        <taxon>eudicotyledons</taxon>
        <taxon>Gunneridae</taxon>
        <taxon>Pentapetalae</taxon>
        <taxon>rosids</taxon>
        <taxon>fabids</taxon>
        <taxon>Rosales</taxon>
        <taxon>Rosaceae</taxon>
        <taxon>Rosoideae</taxon>
        <taxon>Rosoideae incertae sedis</taxon>
        <taxon>Rosa</taxon>
    </lineage>
</organism>
<sequence length="894" mass="99046">MSRSQTSFSESQVVSDIESPWRQSNDLDQIDPAKPILNVAPLNSLPYILPTTKPSAARKSSEQEKVKPAMVLLPLLATREERDKILETTKGVVLTGVTATGQVGPIIVTEPTDLSVSTQASAGSSLPPSIEATAFVGDIPLDIPAVAVNLAGINESAHDVDPHIGPPVVEALSRTKFIGLSEGFSLLNGLPHSLTFQIVNVIGTGENVMGYWTPENEFVRNLNSKTAMNSSFSTSNSSLGYIIWPGDSTSTPKGWQIPTSGTKLKILLPVQSGFKEFTNVADDSNLEQQIIMKEEFCNEQLALVYRFCRSGHFDKAKEVLVQILERWKSKVMAKIAGEENTKKPNFVLKECLKLDNKMAVCSIDTQSRSHLLSWFILFFELGNCETSKETPPYCRKASAEISLVTQSLVSQVFTAIISSPQYFRASFYGVLYDLIKLYAVIYIAFIDNAGILLPDDSFGIMIRNGKLFYEYMNVLAKMLLRGVSKERLMSSNVSIMDTIVAALCGESITMDGIGNSFLIWLLAIHSTKFKREAASILHIWAYHINDQMVDWNVVHALMYEEGFMIEFVEKPKDRKFEALIDGATNLGIDDLNTQETPYLTTVDIYVLYRKVMSDMLQVKFSDFGTAVVQGATYISLKVKVYMVVGYCKEIVHTWLSKFPAVQFCSLSDDAFGDIAGMESDLFSSYAESFCAALVVASISSFVIHHEFTTMLYPLLVSSMGINDVWSQYVDGAIVTTAHLESISESQGNGVVIEKMESSNLLFKELDVTDRNIITHLSKDSELPRKVEDTDCYWKWFASNLASGGASSLLFVYSLYYACTHLARDSKATKKGGERQFNGLVDVYRKTLKSDGIAGLYHGSIISCVEAIMVIKAMPERRLVSPEVLGVHFLFLTCF</sequence>
<evidence type="ECO:0000256" key="3">
    <source>
        <dbReference type="ARBA" id="ARBA00023136"/>
    </source>
</evidence>
<dbReference type="PANTHER" id="PTHR34836:SF1">
    <property type="entry name" value="OS09G0428600 PROTEIN"/>
    <property type="match status" value="1"/>
</dbReference>
<dbReference type="GO" id="GO:0016020">
    <property type="term" value="C:membrane"/>
    <property type="evidence" value="ECO:0007669"/>
    <property type="project" value="UniProtKB-SubCell"/>
</dbReference>
<keyword evidence="3" id="KW-0472">Membrane</keyword>
<gene>
    <name evidence="5" type="ORF">RchiOBHm_Chr1g0363301</name>
</gene>
<evidence type="ECO:0000313" key="5">
    <source>
        <dbReference type="EMBL" id="PRQ58806.1"/>
    </source>
</evidence>
<evidence type="ECO:0000256" key="1">
    <source>
        <dbReference type="ARBA" id="ARBA00004370"/>
    </source>
</evidence>
<protein>
    <submittedName>
        <fullName evidence="5">Putative mitochondrial carrier domain-containing protein</fullName>
    </submittedName>
</protein>
<dbReference type="InterPro" id="IPR023395">
    <property type="entry name" value="MCP_dom_sf"/>
</dbReference>
<dbReference type="Gene3D" id="1.50.40.10">
    <property type="entry name" value="Mitochondrial carrier domain"/>
    <property type="match status" value="1"/>
</dbReference>
<dbReference type="PANTHER" id="PTHR34836">
    <property type="entry name" value="OS06G0188250 PROTEIN"/>
    <property type="match status" value="1"/>
</dbReference>
<dbReference type="Proteomes" id="UP000238479">
    <property type="component" value="Chromosome 1"/>
</dbReference>
<dbReference type="Gene3D" id="3.90.550.10">
    <property type="entry name" value="Spore Coat Polysaccharide Biosynthesis Protein SpsA, Chain A"/>
    <property type="match status" value="1"/>
</dbReference>
<dbReference type="InterPro" id="IPR029044">
    <property type="entry name" value="Nucleotide-diphossugar_trans"/>
</dbReference>
<feature type="compositionally biased region" description="Polar residues" evidence="4">
    <location>
        <begin position="1"/>
        <end position="14"/>
    </location>
</feature>
<reference evidence="5 6" key="1">
    <citation type="journal article" date="2018" name="Nat. Genet.">
        <title>The Rosa genome provides new insights in the design of modern roses.</title>
        <authorList>
            <person name="Bendahmane M."/>
        </authorList>
    </citation>
    <scope>NUCLEOTIDE SEQUENCE [LARGE SCALE GENOMIC DNA]</scope>
    <source>
        <strain evidence="6">cv. Old Blush</strain>
    </source>
</reference>
<comment type="subcellular location">
    <subcellularLocation>
        <location evidence="1">Membrane</location>
    </subcellularLocation>
</comment>
<comment type="caution">
    <text evidence="5">The sequence shown here is derived from an EMBL/GenBank/DDBJ whole genome shotgun (WGS) entry which is preliminary data.</text>
</comment>
<evidence type="ECO:0000256" key="4">
    <source>
        <dbReference type="SAM" id="MobiDB-lite"/>
    </source>
</evidence>
<dbReference type="SUPFAM" id="SSF103506">
    <property type="entry name" value="Mitochondrial carrier"/>
    <property type="match status" value="1"/>
</dbReference>
<dbReference type="STRING" id="74649.A0A2P6SJF5"/>
<feature type="region of interest" description="Disordered" evidence="4">
    <location>
        <begin position="1"/>
        <end position="29"/>
    </location>
</feature>
<dbReference type="Gramene" id="PRQ58806">
    <property type="protein sequence ID" value="PRQ58806"/>
    <property type="gene ID" value="RchiOBHm_Chr1g0363301"/>
</dbReference>
<dbReference type="EMBL" id="PDCK01000039">
    <property type="protein sequence ID" value="PRQ58806.1"/>
    <property type="molecule type" value="Genomic_DNA"/>
</dbReference>
<evidence type="ECO:0000256" key="2">
    <source>
        <dbReference type="ARBA" id="ARBA00022692"/>
    </source>
</evidence>
<accession>A0A2P6SJF5</accession>
<dbReference type="AlphaFoldDB" id="A0A2P6SJF5"/>
<keyword evidence="6" id="KW-1185">Reference proteome</keyword>
<evidence type="ECO:0000313" key="6">
    <source>
        <dbReference type="Proteomes" id="UP000238479"/>
    </source>
</evidence>
<dbReference type="Gene3D" id="3.40.50.2300">
    <property type="match status" value="1"/>
</dbReference>
<keyword evidence="2" id="KW-0812">Transmembrane</keyword>
<dbReference type="InterPro" id="IPR015683">
    <property type="entry name" value="Ionotropic_Glu_rcpt"/>
</dbReference>